<dbReference type="Proteomes" id="UP001316803">
    <property type="component" value="Unassembled WGS sequence"/>
</dbReference>
<dbReference type="GO" id="GO:0043541">
    <property type="term" value="C:UDP-N-acetylglucosamine transferase complex"/>
    <property type="evidence" value="ECO:0007669"/>
    <property type="project" value="TreeGrafter"/>
</dbReference>
<keyword evidence="12" id="KW-0328">Glycosyltransferase</keyword>
<protein>
    <recommendedName>
        <fullName evidence="5">UDP-N-acetylglucosamine transferase subunit ALG14</fullName>
    </recommendedName>
    <alternativeName>
        <fullName evidence="10">Asparagine-linked glycosylation protein 14</fullName>
    </alternativeName>
</protein>
<sequence>MSSLVSSFRRGAQRLTLLVVHYRYALVLIATSYALLSLLLFALYRLALILNRPKPAKQTGHNVNKEKRRKGHLLVVLGSGGHTSEMLSILQNLGAEYLNSRFDRRTWVVSSGDAFSAERTKRFEEWLRPTEETVSKCQWDIVTVHRARKIHQRIYTAPFSGLQCLWDCIQVLRGTHRDRRDKTSTAGSRLSTYPDLILTNGPATAVILIIASVLLMFLGLAPISPSAEGGGAMRSIYIESWARVKTLSLSGKILRFMVGRFLVQWRGLEDADLTRVSQGQGLEKQNMGAVRSIQNNGKNRLLSRKIEYVGAVVT</sequence>
<evidence type="ECO:0000256" key="10">
    <source>
        <dbReference type="ARBA" id="ARBA00032062"/>
    </source>
</evidence>
<name>A0AAN8EY29_9EURO</name>
<proteinExistence type="inferred from homology"/>
<evidence type="ECO:0000313" key="12">
    <source>
        <dbReference type="EMBL" id="KAK5958800.1"/>
    </source>
</evidence>
<dbReference type="GO" id="GO:0004577">
    <property type="term" value="F:N-acetylglucosaminyldiphosphodolichol N-acetylglucosaminyltransferase activity"/>
    <property type="evidence" value="ECO:0007669"/>
    <property type="project" value="TreeGrafter"/>
</dbReference>
<keyword evidence="7" id="KW-0256">Endoplasmic reticulum</keyword>
<comment type="caution">
    <text evidence="12">The sequence shown here is derived from an EMBL/GenBank/DDBJ whole genome shotgun (WGS) entry which is preliminary data.</text>
</comment>
<evidence type="ECO:0000256" key="6">
    <source>
        <dbReference type="ARBA" id="ARBA00022692"/>
    </source>
</evidence>
<feature type="transmembrane region" description="Helical" evidence="11">
    <location>
        <begin position="24"/>
        <end position="50"/>
    </location>
</feature>
<evidence type="ECO:0000256" key="8">
    <source>
        <dbReference type="ARBA" id="ARBA00022989"/>
    </source>
</evidence>
<evidence type="ECO:0000256" key="4">
    <source>
        <dbReference type="ARBA" id="ARBA00011335"/>
    </source>
</evidence>
<accession>A0AAN8EY29</accession>
<keyword evidence="6 11" id="KW-0812">Transmembrane</keyword>
<dbReference type="Pfam" id="PF08660">
    <property type="entry name" value="Alg14"/>
    <property type="match status" value="1"/>
</dbReference>
<dbReference type="GO" id="GO:0006488">
    <property type="term" value="P:dolichol-linked oligosaccharide biosynthetic process"/>
    <property type="evidence" value="ECO:0007669"/>
    <property type="project" value="InterPro"/>
</dbReference>
<evidence type="ECO:0000256" key="5">
    <source>
        <dbReference type="ARBA" id="ARBA00017467"/>
    </source>
</evidence>
<keyword evidence="8 11" id="KW-1133">Transmembrane helix</keyword>
<feature type="transmembrane region" description="Helical" evidence="11">
    <location>
        <begin position="203"/>
        <end position="224"/>
    </location>
</feature>
<gene>
    <name evidence="12" type="primary">ALG14</name>
    <name evidence="12" type="ORF">OHC33_000643</name>
</gene>
<keyword evidence="13" id="KW-1185">Reference proteome</keyword>
<dbReference type="PANTHER" id="PTHR12154">
    <property type="entry name" value="GLYCOSYL TRANSFERASE-RELATED"/>
    <property type="match status" value="1"/>
</dbReference>
<dbReference type="GO" id="GO:0031965">
    <property type="term" value="C:nuclear membrane"/>
    <property type="evidence" value="ECO:0007669"/>
    <property type="project" value="UniProtKB-SubCell"/>
</dbReference>
<comment type="subunit">
    <text evidence="4">Heterodimer with ALG13 to form a functional enzyme.</text>
</comment>
<evidence type="ECO:0000256" key="2">
    <source>
        <dbReference type="ARBA" id="ARBA00004590"/>
    </source>
</evidence>
<dbReference type="AlphaFoldDB" id="A0AAN8EY29"/>
<keyword evidence="12" id="KW-0808">Transferase</keyword>
<evidence type="ECO:0000256" key="11">
    <source>
        <dbReference type="SAM" id="Phobius"/>
    </source>
</evidence>
<evidence type="ECO:0000256" key="9">
    <source>
        <dbReference type="ARBA" id="ARBA00023136"/>
    </source>
</evidence>
<dbReference type="EMBL" id="JAKLMC020000001">
    <property type="protein sequence ID" value="KAK5958800.1"/>
    <property type="molecule type" value="Genomic_DNA"/>
</dbReference>
<evidence type="ECO:0000256" key="1">
    <source>
        <dbReference type="ARBA" id="ARBA00004389"/>
    </source>
</evidence>
<organism evidence="12 13">
    <name type="scientific">Knufia fluminis</name>
    <dbReference type="NCBI Taxonomy" id="191047"/>
    <lineage>
        <taxon>Eukaryota</taxon>
        <taxon>Fungi</taxon>
        <taxon>Dikarya</taxon>
        <taxon>Ascomycota</taxon>
        <taxon>Pezizomycotina</taxon>
        <taxon>Eurotiomycetes</taxon>
        <taxon>Chaetothyriomycetidae</taxon>
        <taxon>Chaetothyriales</taxon>
        <taxon>Trichomeriaceae</taxon>
        <taxon>Knufia</taxon>
    </lineage>
</organism>
<comment type="subcellular location">
    <subcellularLocation>
        <location evidence="1">Endoplasmic reticulum membrane</location>
        <topology evidence="1">Single-pass membrane protein</topology>
    </subcellularLocation>
    <subcellularLocation>
        <location evidence="2">Nucleus membrane</location>
        <topology evidence="2">Single-pass membrane protein</topology>
    </subcellularLocation>
</comment>
<evidence type="ECO:0000256" key="3">
    <source>
        <dbReference type="ARBA" id="ARBA00009731"/>
    </source>
</evidence>
<reference evidence="12 13" key="1">
    <citation type="submission" date="2022-12" db="EMBL/GenBank/DDBJ databases">
        <title>Genomic features and morphological characterization of a novel Knufia sp. strain isolated from spacecraft assembly facility.</title>
        <authorList>
            <person name="Teixeira M."/>
            <person name="Chander A.M."/>
            <person name="Stajich J.E."/>
            <person name="Venkateswaran K."/>
        </authorList>
    </citation>
    <scope>NUCLEOTIDE SEQUENCE [LARGE SCALE GENOMIC DNA]</scope>
    <source>
        <strain evidence="12 13">FJI-L2-BK-P2</strain>
    </source>
</reference>
<keyword evidence="9 11" id="KW-0472">Membrane</keyword>
<dbReference type="PANTHER" id="PTHR12154:SF4">
    <property type="entry name" value="UDP-N-ACETYLGLUCOSAMINE TRANSFERASE SUBUNIT ALG14 HOMOLOG"/>
    <property type="match status" value="1"/>
</dbReference>
<dbReference type="InterPro" id="IPR013969">
    <property type="entry name" value="Oligosacch_biosynth_Alg14"/>
</dbReference>
<comment type="similarity">
    <text evidence="3">Belongs to the ALG14 family.</text>
</comment>
<evidence type="ECO:0000256" key="7">
    <source>
        <dbReference type="ARBA" id="ARBA00022824"/>
    </source>
</evidence>
<evidence type="ECO:0000313" key="13">
    <source>
        <dbReference type="Proteomes" id="UP001316803"/>
    </source>
</evidence>